<gene>
    <name evidence="1" type="ORF">RBU60_13640</name>
</gene>
<comment type="caution">
    <text evidence="1">The sequence shown here is derived from an EMBL/GenBank/DDBJ whole genome shotgun (WGS) entry which is preliminary data.</text>
</comment>
<organism evidence="1 2">
    <name type="scientific">Mesonia profundi</name>
    <dbReference type="NCBI Taxonomy" id="3070998"/>
    <lineage>
        <taxon>Bacteria</taxon>
        <taxon>Pseudomonadati</taxon>
        <taxon>Bacteroidota</taxon>
        <taxon>Flavobacteriia</taxon>
        <taxon>Flavobacteriales</taxon>
        <taxon>Flavobacteriaceae</taxon>
        <taxon>Mesonia</taxon>
    </lineage>
</organism>
<dbReference type="EMBL" id="JAVHUL010000057">
    <property type="protein sequence ID" value="MDQ7918616.1"/>
    <property type="molecule type" value="Genomic_DNA"/>
</dbReference>
<dbReference type="Proteomes" id="UP001230915">
    <property type="component" value="Unassembled WGS sequence"/>
</dbReference>
<evidence type="ECO:0000313" key="1">
    <source>
        <dbReference type="EMBL" id="MDQ7918616.1"/>
    </source>
</evidence>
<sequence length="79" mass="8897">MAQGQNMNGIKENSHLQKLLDDSLKKYSDSDFNNSKKIALQLLEESFKSKSPFFSANAYNVMAMNDEAVTDYVSAKENI</sequence>
<name>A0ABU1A4L3_9FLAO</name>
<evidence type="ECO:0000313" key="2">
    <source>
        <dbReference type="Proteomes" id="UP001230915"/>
    </source>
</evidence>
<accession>A0ABU1A4L3</accession>
<proteinExistence type="predicted"/>
<dbReference type="RefSeq" id="WP_308865616.1">
    <property type="nucleotide sequence ID" value="NZ_JAVHUL010000057.1"/>
</dbReference>
<protein>
    <submittedName>
        <fullName evidence="1">Uncharacterized protein</fullName>
    </submittedName>
</protein>
<keyword evidence="2" id="KW-1185">Reference proteome</keyword>
<reference evidence="1 2" key="1">
    <citation type="submission" date="2023-08" db="EMBL/GenBank/DDBJ databases">
        <title>Mesonia sp. MT50, isolated from deep-sea sediment of the Mariana Trench.</title>
        <authorList>
            <person name="Fu H."/>
        </authorList>
    </citation>
    <scope>NUCLEOTIDE SEQUENCE [LARGE SCALE GENOMIC DNA]</scope>
    <source>
        <strain evidence="1 2">MT50</strain>
    </source>
</reference>